<sequence>MSIETPIFEEASYDITYDVREHSNSTNVNVLCLSEEDMPLVEQGKESKDAIQKKDDVTLPDHTGIPMEEIPYVGLKFDSLHREGYRESRVKAAMRVKRITTAECKARMYVILDRQNDNWLVTKLELKHTHTCSAEQAVHYSEYRELTLHAKCVIQNNNEAGIRPNKTYLALANESKKNWRMMLQTLKELFHVHRALHLKDNFSVSTTSKFREVQHEFSKRGDCLVQGVTQEGDLFRVTVNEQYLLYGEPRSWKYSVEFDPKTHKNVHQKHTFIKSSHDEKRSDESRNLFRRLCSHFYNVAQDFVTCEEEAAMLHSGLDQLRSKFLDYRANLVSRCVPSTQNSTVTQCHPHLGESDIQGPSKEVDQALNQDVVMDFARRANESQEHGGFLSLLNSFWPA</sequence>
<organism evidence="1 2">
    <name type="scientific">Arachis hypogaea</name>
    <name type="common">Peanut</name>
    <dbReference type="NCBI Taxonomy" id="3818"/>
    <lineage>
        <taxon>Eukaryota</taxon>
        <taxon>Viridiplantae</taxon>
        <taxon>Streptophyta</taxon>
        <taxon>Embryophyta</taxon>
        <taxon>Tracheophyta</taxon>
        <taxon>Spermatophyta</taxon>
        <taxon>Magnoliopsida</taxon>
        <taxon>eudicotyledons</taxon>
        <taxon>Gunneridae</taxon>
        <taxon>Pentapetalae</taxon>
        <taxon>rosids</taxon>
        <taxon>fabids</taxon>
        <taxon>Fabales</taxon>
        <taxon>Fabaceae</taxon>
        <taxon>Papilionoideae</taxon>
        <taxon>50 kb inversion clade</taxon>
        <taxon>dalbergioids sensu lato</taxon>
        <taxon>Dalbergieae</taxon>
        <taxon>Pterocarpus clade</taxon>
        <taxon>Arachis</taxon>
    </lineage>
</organism>
<evidence type="ECO:0000313" key="1">
    <source>
        <dbReference type="EMBL" id="RYR35321.1"/>
    </source>
</evidence>
<proteinExistence type="predicted"/>
<name>A0A445B9I2_ARAHY</name>
<reference evidence="1 2" key="1">
    <citation type="submission" date="2019-01" db="EMBL/GenBank/DDBJ databases">
        <title>Sequencing of cultivated peanut Arachis hypogaea provides insights into genome evolution and oil improvement.</title>
        <authorList>
            <person name="Chen X."/>
        </authorList>
    </citation>
    <scope>NUCLEOTIDE SEQUENCE [LARGE SCALE GENOMIC DNA]</scope>
    <source>
        <strain evidence="2">cv. Fuhuasheng</strain>
        <tissue evidence="1">Leaves</tissue>
    </source>
</reference>
<dbReference type="PANTHER" id="PTHR46328">
    <property type="entry name" value="FAR-RED IMPAIRED RESPONSIVE (FAR1) FAMILY PROTEIN-RELATED"/>
    <property type="match status" value="1"/>
</dbReference>
<gene>
    <name evidence="1" type="ORF">Ahy_A10g050482</name>
</gene>
<protein>
    <recommendedName>
        <fullName evidence="3">Protein FAR1-RELATED SEQUENCE</fullName>
    </recommendedName>
</protein>
<accession>A0A445B9I2</accession>
<dbReference type="Proteomes" id="UP000289738">
    <property type="component" value="Chromosome A10"/>
</dbReference>
<dbReference type="AlphaFoldDB" id="A0A445B9I2"/>
<keyword evidence="2" id="KW-1185">Reference proteome</keyword>
<evidence type="ECO:0000313" key="2">
    <source>
        <dbReference type="Proteomes" id="UP000289738"/>
    </source>
</evidence>
<evidence type="ECO:0008006" key="3">
    <source>
        <dbReference type="Google" id="ProtNLM"/>
    </source>
</evidence>
<comment type="caution">
    <text evidence="1">The sequence shown here is derived from an EMBL/GenBank/DDBJ whole genome shotgun (WGS) entry which is preliminary data.</text>
</comment>
<dbReference type="EMBL" id="SDMP01000010">
    <property type="protein sequence ID" value="RYR35321.1"/>
    <property type="molecule type" value="Genomic_DNA"/>
</dbReference>